<proteinExistence type="predicted"/>
<name>A0A4U8T1Z8_9HELI</name>
<dbReference type="EMBL" id="JRPE02000002">
    <property type="protein sequence ID" value="TLD93415.1"/>
    <property type="molecule type" value="Genomic_DNA"/>
</dbReference>
<dbReference type="RefSeq" id="WP_034589249.1">
    <property type="nucleotide sequence ID" value="NZ_JRPE02000002.1"/>
</dbReference>
<evidence type="ECO:0000313" key="1">
    <source>
        <dbReference type="EMBL" id="TLD93415.1"/>
    </source>
</evidence>
<organism evidence="1 2">
    <name type="scientific">Helicobacter magdeburgensis</name>
    <dbReference type="NCBI Taxonomy" id="471858"/>
    <lineage>
        <taxon>Bacteria</taxon>
        <taxon>Pseudomonadati</taxon>
        <taxon>Campylobacterota</taxon>
        <taxon>Epsilonproteobacteria</taxon>
        <taxon>Campylobacterales</taxon>
        <taxon>Helicobacteraceae</taxon>
        <taxon>Helicobacter</taxon>
    </lineage>
</organism>
<reference evidence="1 2" key="1">
    <citation type="journal article" date="2014" name="Genome Announc.">
        <title>Draft genome sequences of eight enterohepatic helicobacter species isolated from both laboratory and wild rodents.</title>
        <authorList>
            <person name="Sheh A."/>
            <person name="Shen Z."/>
            <person name="Fox J.G."/>
        </authorList>
    </citation>
    <scope>NUCLEOTIDE SEQUENCE [LARGE SCALE GENOMIC DNA]</scope>
    <source>
        <strain evidence="1 2">MIT 96-1001</strain>
    </source>
</reference>
<comment type="caution">
    <text evidence="1">The sequence shown here is derived from an EMBL/GenBank/DDBJ whole genome shotgun (WGS) entry which is preliminary data.</text>
</comment>
<sequence length="168" mass="18884">MQKIGTDQYGADILLLSENIAVISSGENKGLVLYYDDLGCLHNTCLECLAETYSNKAEILSQIVDLRNIVVDGYFIDLYNETIDNGPFETSEDNSIIRYKGYSFNVLTNELTGEIQELNSDFTMECKEPSEETKNRLVALLKAIVRADISGFCTEKELQNIEECVVQD</sequence>
<gene>
    <name evidence="1" type="ORF">LS74_001415</name>
</gene>
<evidence type="ECO:0000313" key="2">
    <source>
        <dbReference type="Proteomes" id="UP000029921"/>
    </source>
</evidence>
<dbReference type="AlphaFoldDB" id="A0A4U8T1Z8"/>
<protein>
    <submittedName>
        <fullName evidence="1">Uncharacterized protein</fullName>
    </submittedName>
</protein>
<keyword evidence="2" id="KW-1185">Reference proteome</keyword>
<accession>A0A4U8T1Z8</accession>
<dbReference type="Proteomes" id="UP000029921">
    <property type="component" value="Unassembled WGS sequence"/>
</dbReference>